<evidence type="ECO:0000259" key="4">
    <source>
        <dbReference type="SMART" id="SM00702"/>
    </source>
</evidence>
<dbReference type="GO" id="GO:0006449">
    <property type="term" value="P:regulation of translational termination"/>
    <property type="evidence" value="ECO:0007669"/>
    <property type="project" value="TreeGrafter"/>
</dbReference>
<comment type="cofactor">
    <cofactor evidence="1">
        <name>L-ascorbate</name>
        <dbReference type="ChEBI" id="CHEBI:38290"/>
    </cofactor>
</comment>
<dbReference type="Proteomes" id="UP000078046">
    <property type="component" value="Unassembled WGS sequence"/>
</dbReference>
<dbReference type="Gene3D" id="2.60.120.620">
    <property type="entry name" value="q2cbj1_9rhob like domain"/>
    <property type="match status" value="2"/>
</dbReference>
<evidence type="ECO:0000313" key="5">
    <source>
        <dbReference type="EMBL" id="OAF67506.1"/>
    </source>
</evidence>
<dbReference type="GO" id="GO:0005506">
    <property type="term" value="F:iron ion binding"/>
    <property type="evidence" value="ECO:0007669"/>
    <property type="project" value="InterPro"/>
</dbReference>
<name>A0A177AZU4_9BILA</name>
<evidence type="ECO:0000256" key="1">
    <source>
        <dbReference type="ARBA" id="ARBA00001961"/>
    </source>
</evidence>
<proteinExistence type="predicted"/>
<dbReference type="GO" id="GO:0031418">
    <property type="term" value="F:L-ascorbic acid binding"/>
    <property type="evidence" value="ECO:0007669"/>
    <property type="project" value="InterPro"/>
</dbReference>
<dbReference type="PANTHER" id="PTHR12117">
    <property type="entry name" value="HISTONE ACETYLTRANSFERASE COMPLEX"/>
    <property type="match status" value="1"/>
</dbReference>
<dbReference type="AlphaFoldDB" id="A0A177AZU4"/>
<protein>
    <recommendedName>
        <fullName evidence="4">Prolyl 4-hydroxylase alpha subunit domain-containing protein</fullName>
    </recommendedName>
</protein>
<dbReference type="PANTHER" id="PTHR12117:SF0">
    <property type="entry name" value="PROLYL 3-HYDROXYLASE OGFOD1"/>
    <property type="match status" value="1"/>
</dbReference>
<sequence length="379" mass="44227">MNRLDIIQSEYNYIKHLPDCPYPCLEIPNFLNDKVFIQNVIKECSKLDYKEVRSDLMKFQQCLEVNVQGNIHINSLIKNITNKCKEPLEKAFNFILDDSLIVTSSIYGNGGIFNFILTGQRAIAFVYYLVDENWDETYGGSLQLMSIDEKLKPVAVTKNIVPKRDSLVLFKVHYKSYHCVCFNFNVSEILTNSKRLTINGWFMYREQLTLCDMDALLQNSTVISPVYNSQQTLRAICKSLQAESAIELKDFLSPIVLEQTHKFFESVDETDWHICGPMDASYYHILRNQMCQKFQNTLMNFLEHVYFKIVNDECTFKEHISRWNEGCYSLANAFSKSDNSMIYAYLYIAKERVNIMTVCDRKVFITTWNYNDVDETPLS</sequence>
<accession>A0A177AZU4</accession>
<evidence type="ECO:0000256" key="2">
    <source>
        <dbReference type="ARBA" id="ARBA00022964"/>
    </source>
</evidence>
<keyword evidence="6" id="KW-1185">Reference proteome</keyword>
<dbReference type="Pfam" id="PF13661">
    <property type="entry name" value="2OG-FeII_Oxy_4"/>
    <property type="match status" value="1"/>
</dbReference>
<dbReference type="InterPro" id="IPR051842">
    <property type="entry name" value="uS12_prolyl_hydroxylase"/>
</dbReference>
<reference evidence="5 6" key="1">
    <citation type="submission" date="2016-04" db="EMBL/GenBank/DDBJ databases">
        <title>The genome of Intoshia linei affirms orthonectids as highly simplified spiralians.</title>
        <authorList>
            <person name="Mikhailov K.V."/>
            <person name="Slusarev G.S."/>
            <person name="Nikitin M.A."/>
            <person name="Logacheva M.D."/>
            <person name="Penin A."/>
            <person name="Aleoshin V."/>
            <person name="Panchin Y.V."/>
        </authorList>
    </citation>
    <scope>NUCLEOTIDE SEQUENCE [LARGE SCALE GENOMIC DNA]</scope>
    <source>
        <strain evidence="5">Intl2013</strain>
        <tissue evidence="5">Whole animal</tissue>
    </source>
</reference>
<dbReference type="InterPro" id="IPR006620">
    <property type="entry name" value="Pro_4_hyd_alph"/>
</dbReference>
<feature type="domain" description="Prolyl 4-hydroxylase alpha subunit" evidence="4">
    <location>
        <begin position="22"/>
        <end position="203"/>
    </location>
</feature>
<gene>
    <name evidence="5" type="ORF">A3Q56_04740</name>
</gene>
<dbReference type="SMART" id="SM00702">
    <property type="entry name" value="P4Hc"/>
    <property type="match status" value="1"/>
</dbReference>
<evidence type="ECO:0000256" key="3">
    <source>
        <dbReference type="ARBA" id="ARBA00023002"/>
    </source>
</evidence>
<dbReference type="EMBL" id="LWCA01000643">
    <property type="protein sequence ID" value="OAF67506.1"/>
    <property type="molecule type" value="Genomic_DNA"/>
</dbReference>
<keyword evidence="3" id="KW-0560">Oxidoreductase</keyword>
<comment type="caution">
    <text evidence="5">The sequence shown here is derived from an EMBL/GenBank/DDBJ whole genome shotgun (WGS) entry which is preliminary data.</text>
</comment>
<organism evidence="5 6">
    <name type="scientific">Intoshia linei</name>
    <dbReference type="NCBI Taxonomy" id="1819745"/>
    <lineage>
        <taxon>Eukaryota</taxon>
        <taxon>Metazoa</taxon>
        <taxon>Spiralia</taxon>
        <taxon>Lophotrochozoa</taxon>
        <taxon>Mesozoa</taxon>
        <taxon>Orthonectida</taxon>
        <taxon>Rhopaluridae</taxon>
        <taxon>Intoshia</taxon>
    </lineage>
</organism>
<dbReference type="InterPro" id="IPR039558">
    <property type="entry name" value="TPA1/OFD1_N"/>
</dbReference>
<keyword evidence="2" id="KW-0223">Dioxygenase</keyword>
<dbReference type="GO" id="GO:0005737">
    <property type="term" value="C:cytoplasm"/>
    <property type="evidence" value="ECO:0007669"/>
    <property type="project" value="TreeGrafter"/>
</dbReference>
<dbReference type="OrthoDB" id="430522at2759"/>
<dbReference type="GO" id="GO:0031543">
    <property type="term" value="F:peptidyl-proline dioxygenase activity"/>
    <property type="evidence" value="ECO:0007669"/>
    <property type="project" value="TreeGrafter"/>
</dbReference>
<evidence type="ECO:0000313" key="6">
    <source>
        <dbReference type="Proteomes" id="UP000078046"/>
    </source>
</evidence>